<evidence type="ECO:0000313" key="2">
    <source>
        <dbReference type="EMBL" id="BDQ37929.1"/>
    </source>
</evidence>
<feature type="transmembrane region" description="Helical" evidence="1">
    <location>
        <begin position="6"/>
        <end position="33"/>
    </location>
</feature>
<proteinExistence type="predicted"/>
<organism evidence="2 3">
    <name type="scientific">Pseudodesulfovibrio nedwellii</name>
    <dbReference type="NCBI Taxonomy" id="2973072"/>
    <lineage>
        <taxon>Bacteria</taxon>
        <taxon>Pseudomonadati</taxon>
        <taxon>Thermodesulfobacteriota</taxon>
        <taxon>Desulfovibrionia</taxon>
        <taxon>Desulfovibrionales</taxon>
        <taxon>Desulfovibrionaceae</taxon>
    </lineage>
</organism>
<dbReference type="Pfam" id="PF10861">
    <property type="entry name" value="DUF2784"/>
    <property type="match status" value="1"/>
</dbReference>
<keyword evidence="3" id="KW-1185">Reference proteome</keyword>
<name>A0ABM8B296_9BACT</name>
<dbReference type="Proteomes" id="UP001317742">
    <property type="component" value="Chromosome"/>
</dbReference>
<gene>
    <name evidence="2" type="ORF">SYK_22890</name>
</gene>
<feature type="transmembrane region" description="Helical" evidence="1">
    <location>
        <begin position="109"/>
        <end position="128"/>
    </location>
</feature>
<dbReference type="EMBL" id="AP026709">
    <property type="protein sequence ID" value="BDQ37929.1"/>
    <property type="molecule type" value="Genomic_DNA"/>
</dbReference>
<keyword evidence="1" id="KW-0812">Transmembrane</keyword>
<evidence type="ECO:0000313" key="3">
    <source>
        <dbReference type="Proteomes" id="UP001317742"/>
    </source>
</evidence>
<accession>A0ABM8B296</accession>
<reference evidence="2 3" key="1">
    <citation type="submission" date="2022-08" db="EMBL/GenBank/DDBJ databases">
        <title>Genome Sequence of the sulphate-reducing bacterium, Pseudodesulfovibrio sp. SYK.</title>
        <authorList>
            <person name="Kondo R."/>
            <person name="Kataoka T."/>
        </authorList>
    </citation>
    <scope>NUCLEOTIDE SEQUENCE [LARGE SCALE GENOMIC DNA]</scope>
    <source>
        <strain evidence="2 3">SYK</strain>
    </source>
</reference>
<evidence type="ECO:0000256" key="1">
    <source>
        <dbReference type="SAM" id="Phobius"/>
    </source>
</evidence>
<sequence>MTNGQILILADTILVTHFIIAAYLTLGLPIIWLGKVFGRQFIHNPWFRYSHAGLMGFVLTESLIGMFCPLTIWEGNLRRTAGQPAAGHNESFISYWLGELLFHDFSETAYSVAYGLFFLLIALTFLYIPVRKTGKKCRNNNYKKT</sequence>
<dbReference type="InterPro" id="IPR021218">
    <property type="entry name" value="DUF2784"/>
</dbReference>
<keyword evidence="1" id="KW-0472">Membrane</keyword>
<keyword evidence="1" id="KW-1133">Transmembrane helix</keyword>
<dbReference type="RefSeq" id="WP_281760439.1">
    <property type="nucleotide sequence ID" value="NZ_AP026709.1"/>
</dbReference>
<evidence type="ECO:0008006" key="4">
    <source>
        <dbReference type="Google" id="ProtNLM"/>
    </source>
</evidence>
<protein>
    <recommendedName>
        <fullName evidence="4">DUF2784 domain-containing protein</fullName>
    </recommendedName>
</protein>
<feature type="transmembrane region" description="Helical" evidence="1">
    <location>
        <begin position="54"/>
        <end position="73"/>
    </location>
</feature>